<dbReference type="AlphaFoldDB" id="A0AAV3PS41"/>
<evidence type="ECO:0000256" key="1">
    <source>
        <dbReference type="SAM" id="Phobius"/>
    </source>
</evidence>
<comment type="caution">
    <text evidence="2">The sequence shown here is derived from an EMBL/GenBank/DDBJ whole genome shotgun (WGS) entry which is preliminary data.</text>
</comment>
<gene>
    <name evidence="2" type="ORF">LIER_12141</name>
</gene>
<protein>
    <submittedName>
        <fullName evidence="2">Uncharacterized protein</fullName>
    </submittedName>
</protein>
<organism evidence="2 3">
    <name type="scientific">Lithospermum erythrorhizon</name>
    <name type="common">Purple gromwell</name>
    <name type="synonym">Lithospermum officinale var. erythrorhizon</name>
    <dbReference type="NCBI Taxonomy" id="34254"/>
    <lineage>
        <taxon>Eukaryota</taxon>
        <taxon>Viridiplantae</taxon>
        <taxon>Streptophyta</taxon>
        <taxon>Embryophyta</taxon>
        <taxon>Tracheophyta</taxon>
        <taxon>Spermatophyta</taxon>
        <taxon>Magnoliopsida</taxon>
        <taxon>eudicotyledons</taxon>
        <taxon>Gunneridae</taxon>
        <taxon>Pentapetalae</taxon>
        <taxon>asterids</taxon>
        <taxon>lamiids</taxon>
        <taxon>Boraginales</taxon>
        <taxon>Boraginaceae</taxon>
        <taxon>Boraginoideae</taxon>
        <taxon>Lithospermeae</taxon>
        <taxon>Lithospermum</taxon>
    </lineage>
</organism>
<dbReference type="EMBL" id="BAABME010002308">
    <property type="protein sequence ID" value="GAA0154050.1"/>
    <property type="molecule type" value="Genomic_DNA"/>
</dbReference>
<accession>A0AAV3PS41</accession>
<evidence type="ECO:0000313" key="3">
    <source>
        <dbReference type="Proteomes" id="UP001454036"/>
    </source>
</evidence>
<sequence length="100" mass="11079">MASSLGAIAARRATSNLTRLSSSPHAPSSLIQRRTFSASADGHHGPQRINIWQDPMSPSKWKEEQFVLVSLFGWGLLFTGAYKFFTRGKKNDDKKLVEAS</sequence>
<dbReference type="Proteomes" id="UP001454036">
    <property type="component" value="Unassembled WGS sequence"/>
</dbReference>
<evidence type="ECO:0000313" key="2">
    <source>
        <dbReference type="EMBL" id="GAA0154050.1"/>
    </source>
</evidence>
<keyword evidence="3" id="KW-1185">Reference proteome</keyword>
<keyword evidence="1" id="KW-1133">Transmembrane helix</keyword>
<keyword evidence="1" id="KW-0472">Membrane</keyword>
<dbReference type="PANTHER" id="PTHR35292">
    <property type="entry name" value="EXPRESSED PROTEIN"/>
    <property type="match status" value="1"/>
</dbReference>
<keyword evidence="1" id="KW-0812">Transmembrane</keyword>
<name>A0AAV3PS41_LITER</name>
<proteinExistence type="predicted"/>
<reference evidence="2 3" key="1">
    <citation type="submission" date="2024-01" db="EMBL/GenBank/DDBJ databases">
        <title>The complete chloroplast genome sequence of Lithospermum erythrorhizon: insights into the phylogenetic relationship among Boraginaceae species and the maternal lineages of purple gromwells.</title>
        <authorList>
            <person name="Okada T."/>
            <person name="Watanabe K."/>
        </authorList>
    </citation>
    <scope>NUCLEOTIDE SEQUENCE [LARGE SCALE GENOMIC DNA]</scope>
</reference>
<dbReference type="PANTHER" id="PTHR35292:SF3">
    <property type="entry name" value="EXPRESSED PROTEIN"/>
    <property type="match status" value="1"/>
</dbReference>
<feature type="transmembrane region" description="Helical" evidence="1">
    <location>
        <begin position="66"/>
        <end position="85"/>
    </location>
</feature>